<keyword evidence="4" id="KW-1185">Reference proteome</keyword>
<evidence type="ECO:0000256" key="1">
    <source>
        <dbReference type="ARBA" id="ARBA00008791"/>
    </source>
</evidence>
<dbReference type="Pfam" id="PF00582">
    <property type="entry name" value="Usp"/>
    <property type="match status" value="2"/>
</dbReference>
<dbReference type="InterPro" id="IPR006016">
    <property type="entry name" value="UspA"/>
</dbReference>
<sequence length="298" mass="32112">MSALRNILAATDFSEAADNGLARATILSHDVSADLIFVHVFNRDASDRLLQWGIEKLKQPDLEKIALDALGERLSGVVDEFGQSGQTIGAEVRCGALIPTLNTALVELKADLLVCAARGESLFRHHLLGSTALRMLHTARIPVLVVKSAPSATYGKVLLAADFSEGSMTGARWARAVAPDASMSILNVTESPFEHAIYVSNIEEVLMGKYRDQAKRESETSLRELRDQIEKSLGVSLTNDQLITHQGDAAHTIVEQAQALGCDLIVMGRHGTGVLQERLLGSVTKQVLEASPVDVLVV</sequence>
<protein>
    <recommendedName>
        <fullName evidence="2">UspA domain-containing protein</fullName>
    </recommendedName>
</protein>
<reference evidence="3 4" key="1">
    <citation type="submission" date="2018-04" db="EMBL/GenBank/DDBJ databases">
        <title>Bordetella sp. HZ20 isolated from seawater.</title>
        <authorList>
            <person name="Sun C."/>
        </authorList>
    </citation>
    <scope>NUCLEOTIDE SEQUENCE [LARGE SCALE GENOMIC DNA]</scope>
    <source>
        <strain evidence="3 4">HZ20</strain>
    </source>
</reference>
<evidence type="ECO:0000313" key="3">
    <source>
        <dbReference type="EMBL" id="AWB33179.1"/>
    </source>
</evidence>
<dbReference type="PANTHER" id="PTHR46268">
    <property type="entry name" value="STRESS RESPONSE PROTEIN NHAX"/>
    <property type="match status" value="1"/>
</dbReference>
<dbReference type="SUPFAM" id="SSF52402">
    <property type="entry name" value="Adenine nucleotide alpha hydrolases-like"/>
    <property type="match status" value="2"/>
</dbReference>
<dbReference type="PRINTS" id="PR01438">
    <property type="entry name" value="UNVRSLSTRESS"/>
</dbReference>
<dbReference type="InterPro" id="IPR006015">
    <property type="entry name" value="Universal_stress_UspA"/>
</dbReference>
<dbReference type="KEGG" id="boz:DBV39_05035"/>
<organism evidence="3 4">
    <name type="scientific">Orrella marina</name>
    <dbReference type="NCBI Taxonomy" id="2163011"/>
    <lineage>
        <taxon>Bacteria</taxon>
        <taxon>Pseudomonadati</taxon>
        <taxon>Pseudomonadota</taxon>
        <taxon>Betaproteobacteria</taxon>
        <taxon>Burkholderiales</taxon>
        <taxon>Alcaligenaceae</taxon>
        <taxon>Orrella</taxon>
    </lineage>
</organism>
<feature type="domain" description="UspA" evidence="2">
    <location>
        <begin position="154"/>
        <end position="298"/>
    </location>
</feature>
<dbReference type="PANTHER" id="PTHR46268:SF6">
    <property type="entry name" value="UNIVERSAL STRESS PROTEIN UP12"/>
    <property type="match status" value="1"/>
</dbReference>
<evidence type="ECO:0000313" key="4">
    <source>
        <dbReference type="Proteomes" id="UP000244571"/>
    </source>
</evidence>
<feature type="domain" description="UspA" evidence="2">
    <location>
        <begin position="5"/>
        <end position="147"/>
    </location>
</feature>
<evidence type="ECO:0000259" key="2">
    <source>
        <dbReference type="Pfam" id="PF00582"/>
    </source>
</evidence>
<dbReference type="InterPro" id="IPR014729">
    <property type="entry name" value="Rossmann-like_a/b/a_fold"/>
</dbReference>
<dbReference type="RefSeq" id="WP_108620608.1">
    <property type="nucleotide sequence ID" value="NZ_CP028901.1"/>
</dbReference>
<dbReference type="Proteomes" id="UP000244571">
    <property type="component" value="Chromosome"/>
</dbReference>
<gene>
    <name evidence="3" type="ORF">DBV39_05035</name>
</gene>
<dbReference type="OrthoDB" id="5512223at2"/>
<dbReference type="Gene3D" id="3.40.50.620">
    <property type="entry name" value="HUPs"/>
    <property type="match status" value="2"/>
</dbReference>
<dbReference type="CDD" id="cd00293">
    <property type="entry name" value="USP-like"/>
    <property type="match status" value="2"/>
</dbReference>
<dbReference type="AlphaFoldDB" id="A0A2R4XHI0"/>
<name>A0A2R4XHI0_9BURK</name>
<accession>A0A2R4XHI0</accession>
<comment type="similarity">
    <text evidence="1">Belongs to the universal stress protein A family.</text>
</comment>
<dbReference type="EMBL" id="CP028901">
    <property type="protein sequence ID" value="AWB33179.1"/>
    <property type="molecule type" value="Genomic_DNA"/>
</dbReference>
<proteinExistence type="inferred from homology"/>